<name>A0AAD4MM29_9BILA</name>
<proteinExistence type="predicted"/>
<reference evidence="2" key="1">
    <citation type="submission" date="2022-01" db="EMBL/GenBank/DDBJ databases">
        <title>Genome Sequence Resource for Two Populations of Ditylenchus destructor, the Migratory Endoparasitic Phytonematode.</title>
        <authorList>
            <person name="Zhang H."/>
            <person name="Lin R."/>
            <person name="Xie B."/>
        </authorList>
    </citation>
    <scope>NUCLEOTIDE SEQUENCE</scope>
    <source>
        <strain evidence="2">BazhouSP</strain>
    </source>
</reference>
<evidence type="ECO:0008006" key="4">
    <source>
        <dbReference type="Google" id="ProtNLM"/>
    </source>
</evidence>
<sequence>MRNFPEETVERSFSRTVRVPKGIHKDRIECRIDDKGHFLVIQGWKTPADQLEKRNLPIADTKPEEKKKENSETNLYQYQG</sequence>
<protein>
    <recommendedName>
        <fullName evidence="4">SHSP domain-containing protein</fullName>
    </recommendedName>
</protein>
<dbReference type="InterPro" id="IPR008978">
    <property type="entry name" value="HSP20-like_chaperone"/>
</dbReference>
<accession>A0AAD4MM29</accession>
<comment type="caution">
    <text evidence="2">The sequence shown here is derived from an EMBL/GenBank/DDBJ whole genome shotgun (WGS) entry which is preliminary data.</text>
</comment>
<gene>
    <name evidence="2" type="ORF">DdX_19719</name>
</gene>
<keyword evidence="3" id="KW-1185">Reference proteome</keyword>
<dbReference type="Proteomes" id="UP001201812">
    <property type="component" value="Unassembled WGS sequence"/>
</dbReference>
<dbReference type="AlphaFoldDB" id="A0AAD4MM29"/>
<evidence type="ECO:0000256" key="1">
    <source>
        <dbReference type="SAM" id="MobiDB-lite"/>
    </source>
</evidence>
<feature type="compositionally biased region" description="Basic and acidic residues" evidence="1">
    <location>
        <begin position="52"/>
        <end position="71"/>
    </location>
</feature>
<evidence type="ECO:0000313" key="3">
    <source>
        <dbReference type="Proteomes" id="UP001201812"/>
    </source>
</evidence>
<feature type="region of interest" description="Disordered" evidence="1">
    <location>
        <begin position="52"/>
        <end position="80"/>
    </location>
</feature>
<dbReference type="EMBL" id="JAKKPZ010000431">
    <property type="protein sequence ID" value="KAI1695189.1"/>
    <property type="molecule type" value="Genomic_DNA"/>
</dbReference>
<organism evidence="2 3">
    <name type="scientific">Ditylenchus destructor</name>
    <dbReference type="NCBI Taxonomy" id="166010"/>
    <lineage>
        <taxon>Eukaryota</taxon>
        <taxon>Metazoa</taxon>
        <taxon>Ecdysozoa</taxon>
        <taxon>Nematoda</taxon>
        <taxon>Chromadorea</taxon>
        <taxon>Rhabditida</taxon>
        <taxon>Tylenchina</taxon>
        <taxon>Tylenchomorpha</taxon>
        <taxon>Sphaerularioidea</taxon>
        <taxon>Anguinidae</taxon>
        <taxon>Anguininae</taxon>
        <taxon>Ditylenchus</taxon>
    </lineage>
</organism>
<evidence type="ECO:0000313" key="2">
    <source>
        <dbReference type="EMBL" id="KAI1695189.1"/>
    </source>
</evidence>
<dbReference type="Gene3D" id="2.60.40.790">
    <property type="match status" value="1"/>
</dbReference>